<feature type="compositionally biased region" description="Basic residues" evidence="1">
    <location>
        <begin position="428"/>
        <end position="446"/>
    </location>
</feature>
<feature type="region of interest" description="Disordered" evidence="1">
    <location>
        <begin position="377"/>
        <end position="486"/>
    </location>
</feature>
<evidence type="ECO:0000313" key="4">
    <source>
        <dbReference type="Proteomes" id="UP001205998"/>
    </source>
</evidence>
<protein>
    <submittedName>
        <fullName evidence="3">Synaptonemal complex protein 2-like isoform X3</fullName>
    </submittedName>
</protein>
<dbReference type="GO" id="GO:0000800">
    <property type="term" value="C:lateral element"/>
    <property type="evidence" value="ECO:0007669"/>
    <property type="project" value="TreeGrafter"/>
</dbReference>
<reference evidence="3" key="1">
    <citation type="submission" date="2018-07" db="EMBL/GenBank/DDBJ databases">
        <title>Comparative genomics of catfishes provides insights into carnivory and benthic adaptation.</title>
        <authorList>
            <person name="Zhang Y."/>
            <person name="Wang D."/>
            <person name="Peng Z."/>
            <person name="Zheng S."/>
            <person name="Shao F."/>
            <person name="Tao W."/>
        </authorList>
    </citation>
    <scope>NUCLEOTIDE SEQUENCE</scope>
    <source>
        <strain evidence="3">Chongqing</strain>
    </source>
</reference>
<proteinExistence type="predicted"/>
<name>A0AAD5A984_SILAS</name>
<dbReference type="GO" id="GO:0000779">
    <property type="term" value="C:condensed chromosome, centromeric region"/>
    <property type="evidence" value="ECO:0007669"/>
    <property type="project" value="TreeGrafter"/>
</dbReference>
<dbReference type="GO" id="GO:0007143">
    <property type="term" value="P:female meiotic nuclear division"/>
    <property type="evidence" value="ECO:0007669"/>
    <property type="project" value="TreeGrafter"/>
</dbReference>
<dbReference type="InterPro" id="IPR024835">
    <property type="entry name" value="SYCP2-like"/>
</dbReference>
<dbReference type="AlphaFoldDB" id="A0AAD5A984"/>
<dbReference type="Pfam" id="PF18584">
    <property type="entry name" value="SYCP2_SLD"/>
    <property type="match status" value="1"/>
</dbReference>
<dbReference type="InterPro" id="IPR040560">
    <property type="entry name" value="SYCP2_SLD"/>
</dbReference>
<organism evidence="3 4">
    <name type="scientific">Silurus asotus</name>
    <name type="common">Amur catfish</name>
    <name type="synonym">Parasilurus asotus</name>
    <dbReference type="NCBI Taxonomy" id="30991"/>
    <lineage>
        <taxon>Eukaryota</taxon>
        <taxon>Metazoa</taxon>
        <taxon>Chordata</taxon>
        <taxon>Craniata</taxon>
        <taxon>Vertebrata</taxon>
        <taxon>Euteleostomi</taxon>
        <taxon>Actinopterygii</taxon>
        <taxon>Neopterygii</taxon>
        <taxon>Teleostei</taxon>
        <taxon>Ostariophysi</taxon>
        <taxon>Siluriformes</taxon>
        <taxon>Siluridae</taxon>
        <taxon>Silurus</taxon>
    </lineage>
</organism>
<evidence type="ECO:0000256" key="1">
    <source>
        <dbReference type="SAM" id="MobiDB-lite"/>
    </source>
</evidence>
<gene>
    <name evidence="3" type="ORF">C0J50_1051</name>
</gene>
<dbReference type="PANTHER" id="PTHR15607">
    <property type="entry name" value="SYNAPTONEMAL COMPLEX PROTEIN-RELATED"/>
    <property type="match status" value="1"/>
</dbReference>
<comment type="caution">
    <text evidence="3">The sequence shown here is derived from an EMBL/GenBank/DDBJ whole genome shotgun (WGS) entry which is preliminary data.</text>
</comment>
<evidence type="ECO:0000259" key="2">
    <source>
        <dbReference type="Pfam" id="PF18584"/>
    </source>
</evidence>
<dbReference type="PANTHER" id="PTHR15607:SF12">
    <property type="entry name" value="SYNAPTONEMAL COMPLEX PROTEIN 2"/>
    <property type="match status" value="1"/>
</dbReference>
<feature type="non-terminal residue" evidence="3">
    <location>
        <position position="1"/>
    </location>
</feature>
<dbReference type="Proteomes" id="UP001205998">
    <property type="component" value="Unassembled WGS sequence"/>
</dbReference>
<evidence type="ECO:0000313" key="3">
    <source>
        <dbReference type="EMBL" id="KAI5612383.1"/>
    </source>
</evidence>
<keyword evidence="4" id="KW-1185">Reference proteome</keyword>
<dbReference type="EMBL" id="MU564352">
    <property type="protein sequence ID" value="KAI5612383.1"/>
    <property type="molecule type" value="Genomic_DNA"/>
</dbReference>
<feature type="domain" description="Synaptonemal complex protein 2 Spt16M-like" evidence="2">
    <location>
        <begin position="67"/>
        <end position="181"/>
    </location>
</feature>
<accession>A0AAD5A984</accession>
<dbReference type="GO" id="GO:0007140">
    <property type="term" value="P:male meiotic nuclear division"/>
    <property type="evidence" value="ECO:0007669"/>
    <property type="project" value="TreeGrafter"/>
</dbReference>
<sequence length="486" mass="53705">DYDLQVALMEALCRMTSRAQRRELADQWFSIELVASAFTKIQDSEFETDCRKFLNLVNGMQGDDQSVYSYPCLEVFLDKHALLMPVDENLQEFWIDFNLGSQSISFYFCLADDEAKESQWDTLCITENEVQSYTLEEEQGVKVLHLVLTEPVCLSSIEGTRLTIHFSSSLDILSATKKVYGDTKNKKITPLRSKVSESCMYVSGSAGRKLGRSSFSCVLPASAEKNASLPRSPLTPLQPLCISPVDGNSSPLELNSHLRGIEASSFFKTSGGLDSATRLPHSSVRVQSAQEQAELSPGQSFGHPLIASTGKEKCSSLLNSPDLEANFRGFLNTTSQGVLPTCFDKESAITLVTLSQSSHTSMNNIAMICTELEKTPASVQRSSVEKAESGPATPRTRPSTCNSTSLSEQDDSEDEDKRTGPSEFAFRMKPRKLFKTAKQQSKKKGFKQPMQVDSSGEEEEKEKRSDAFDEERYEICSGSFIQSDGG</sequence>